<protein>
    <recommendedName>
        <fullName evidence="3">UAS domain-containing protein</fullName>
    </recommendedName>
</protein>
<keyword evidence="2" id="KW-0812">Transmembrane</keyword>
<feature type="region of interest" description="Disordered" evidence="1">
    <location>
        <begin position="56"/>
        <end position="75"/>
    </location>
</feature>
<dbReference type="CDD" id="cd02958">
    <property type="entry name" value="UAS"/>
    <property type="match status" value="1"/>
</dbReference>
<dbReference type="InterPro" id="IPR006577">
    <property type="entry name" value="UAS"/>
</dbReference>
<organism evidence="4 5">
    <name type="scientific">Ceratodon purpureus</name>
    <name type="common">Fire moss</name>
    <name type="synonym">Dicranum purpureum</name>
    <dbReference type="NCBI Taxonomy" id="3225"/>
    <lineage>
        <taxon>Eukaryota</taxon>
        <taxon>Viridiplantae</taxon>
        <taxon>Streptophyta</taxon>
        <taxon>Embryophyta</taxon>
        <taxon>Bryophyta</taxon>
        <taxon>Bryophytina</taxon>
        <taxon>Bryopsida</taxon>
        <taxon>Dicranidae</taxon>
        <taxon>Pseudoditrichales</taxon>
        <taxon>Ditrichaceae</taxon>
        <taxon>Ceratodon</taxon>
    </lineage>
</organism>
<gene>
    <name evidence="4" type="ORF">KC19_7G078200</name>
</gene>
<dbReference type="PANTHER" id="PTHR23322:SF1">
    <property type="entry name" value="FAS-ASSOCIATED FACTOR 2"/>
    <property type="match status" value="1"/>
</dbReference>
<comment type="caution">
    <text evidence="4">The sequence shown here is derived from an EMBL/GenBank/DDBJ whole genome shotgun (WGS) entry which is preliminary data.</text>
</comment>
<evidence type="ECO:0000313" key="4">
    <source>
        <dbReference type="EMBL" id="KAG0566622.1"/>
    </source>
</evidence>
<proteinExistence type="predicted"/>
<accession>A0A8T0HBZ2</accession>
<dbReference type="GO" id="GO:0005783">
    <property type="term" value="C:endoplasmic reticulum"/>
    <property type="evidence" value="ECO:0007669"/>
    <property type="project" value="TreeGrafter"/>
</dbReference>
<keyword evidence="2" id="KW-0472">Membrane</keyword>
<dbReference type="PANTHER" id="PTHR23322">
    <property type="entry name" value="FAS-ASSOCIATED PROTEIN"/>
    <property type="match status" value="1"/>
</dbReference>
<evidence type="ECO:0000256" key="1">
    <source>
        <dbReference type="SAM" id="MobiDB-lite"/>
    </source>
</evidence>
<keyword evidence="2" id="KW-1133">Transmembrane helix</keyword>
<name>A0A8T0HBZ2_CERPU</name>
<dbReference type="CDD" id="cd14353">
    <property type="entry name" value="UBA_FAF"/>
    <property type="match status" value="1"/>
</dbReference>
<evidence type="ECO:0000313" key="5">
    <source>
        <dbReference type="Proteomes" id="UP000822688"/>
    </source>
</evidence>
<dbReference type="InterPro" id="IPR050730">
    <property type="entry name" value="UBX_domain-protein"/>
</dbReference>
<feature type="domain" description="UAS" evidence="3">
    <location>
        <begin position="205"/>
        <end position="331"/>
    </location>
</feature>
<evidence type="ECO:0000259" key="3">
    <source>
        <dbReference type="SMART" id="SM00594"/>
    </source>
</evidence>
<evidence type="ECO:0000256" key="2">
    <source>
        <dbReference type="SAM" id="Phobius"/>
    </source>
</evidence>
<dbReference type="SUPFAM" id="SSF52833">
    <property type="entry name" value="Thioredoxin-like"/>
    <property type="match status" value="1"/>
</dbReference>
<dbReference type="Pfam" id="PF14555">
    <property type="entry name" value="UBA_4"/>
    <property type="match status" value="1"/>
</dbReference>
<dbReference type="Proteomes" id="UP000822688">
    <property type="component" value="Chromosome 7"/>
</dbReference>
<dbReference type="GO" id="GO:0043130">
    <property type="term" value="F:ubiquitin binding"/>
    <property type="evidence" value="ECO:0007669"/>
    <property type="project" value="TreeGrafter"/>
</dbReference>
<dbReference type="GO" id="GO:0036503">
    <property type="term" value="P:ERAD pathway"/>
    <property type="evidence" value="ECO:0007669"/>
    <property type="project" value="TreeGrafter"/>
</dbReference>
<dbReference type="EMBL" id="CM026428">
    <property type="protein sequence ID" value="KAG0566622.1"/>
    <property type="molecule type" value="Genomic_DNA"/>
</dbReference>
<reference evidence="4" key="1">
    <citation type="submission" date="2020-06" db="EMBL/GenBank/DDBJ databases">
        <title>WGS assembly of Ceratodon purpureus strain R40.</title>
        <authorList>
            <person name="Carey S.B."/>
            <person name="Jenkins J."/>
            <person name="Shu S."/>
            <person name="Lovell J.T."/>
            <person name="Sreedasyam A."/>
            <person name="Maumus F."/>
            <person name="Tiley G.P."/>
            <person name="Fernandez-Pozo N."/>
            <person name="Barry K."/>
            <person name="Chen C."/>
            <person name="Wang M."/>
            <person name="Lipzen A."/>
            <person name="Daum C."/>
            <person name="Saski C.A."/>
            <person name="Payton A.C."/>
            <person name="Mcbreen J.C."/>
            <person name="Conrad R.E."/>
            <person name="Kollar L.M."/>
            <person name="Olsson S."/>
            <person name="Huttunen S."/>
            <person name="Landis J.B."/>
            <person name="Wickett N.J."/>
            <person name="Johnson M.G."/>
            <person name="Rensing S.A."/>
            <person name="Grimwood J."/>
            <person name="Schmutz J."/>
            <person name="Mcdaniel S.F."/>
        </authorList>
    </citation>
    <scope>NUCLEOTIDE SEQUENCE</scope>
    <source>
        <strain evidence="4">R40</strain>
    </source>
</reference>
<dbReference type="InterPro" id="IPR036249">
    <property type="entry name" value="Thioredoxin-like_sf"/>
</dbReference>
<dbReference type="Gene3D" id="1.10.8.10">
    <property type="entry name" value="DNA helicase RuvA subunit, C-terminal domain"/>
    <property type="match status" value="1"/>
</dbReference>
<keyword evidence="5" id="KW-1185">Reference proteome</keyword>
<dbReference type="SMART" id="SM00594">
    <property type="entry name" value="UAS"/>
    <property type="match status" value="1"/>
</dbReference>
<dbReference type="AlphaFoldDB" id="A0A8T0HBZ2"/>
<dbReference type="Gene3D" id="3.40.30.10">
    <property type="entry name" value="Glutaredoxin"/>
    <property type="match status" value="1"/>
</dbReference>
<feature type="transmembrane region" description="Helical" evidence="2">
    <location>
        <begin position="313"/>
        <end position="335"/>
    </location>
</feature>
<dbReference type="InterPro" id="IPR049483">
    <property type="entry name" value="FAF1_2-like_UAS"/>
</dbReference>
<sequence>MADSTSGGSGQGEKLQYFQDVTGVDDPLLAEQILDAHQWDLGAAVGTLMDKAGDGGSRADLGRGTSSDWEPLPDEATGLLDRGLAPVSVSPDHYGAPEVFGSQASRSNYDRYQGPPPTFEGPGEFHGTLPIVRNRPGPHVVWRVVALPFSIIRGSFNLVYGAVGLGMWIAGGVVNFGLGALGLNGSERRGDQGSSVPSGTAEAEDFLRKFEQEYGDVHPNFQMTSFMDALRLAGQQFKFLFVYLHSPEHANTPLFCERTLCSEPVVQFVNENFVAWGGDVRSSEGFQMSNSLKASTFPFCAVVMGSSNQRIALLQQVCFLNLLQLFMLSWIIRLLRLRFR</sequence>
<feature type="region of interest" description="Disordered" evidence="1">
    <location>
        <begin position="95"/>
        <end position="116"/>
    </location>
</feature>
<dbReference type="Pfam" id="PF21021">
    <property type="entry name" value="FAF1"/>
    <property type="match status" value="1"/>
</dbReference>